<dbReference type="Gene3D" id="3.40.50.1220">
    <property type="entry name" value="TPP-binding domain"/>
    <property type="match status" value="1"/>
</dbReference>
<organism evidence="7 8">
    <name type="scientific">Lottiidibacillus patelloidae</name>
    <dbReference type="NCBI Taxonomy" id="2670334"/>
    <lineage>
        <taxon>Bacteria</taxon>
        <taxon>Bacillati</taxon>
        <taxon>Bacillota</taxon>
        <taxon>Bacilli</taxon>
        <taxon>Bacillales</taxon>
        <taxon>Bacillaceae</taxon>
        <taxon>Lottiidibacillus</taxon>
    </lineage>
</organism>
<dbReference type="InterPro" id="IPR029035">
    <property type="entry name" value="DHS-like_NAD/FAD-binding_dom"/>
</dbReference>
<dbReference type="GO" id="GO:0030976">
    <property type="term" value="F:thiamine pyrophosphate binding"/>
    <property type="evidence" value="ECO:0007669"/>
    <property type="project" value="InterPro"/>
</dbReference>
<reference evidence="7 8" key="2">
    <citation type="submission" date="2017-09" db="EMBL/GenBank/DDBJ databases">
        <title>Bacillus patelloidae sp. nov., isolated from the intestinal tract of a marine limpet.</title>
        <authorList>
            <person name="Liu R."/>
            <person name="Dong C."/>
            <person name="Shao Z."/>
        </authorList>
    </citation>
    <scope>NUCLEOTIDE SEQUENCE [LARGE SCALE GENOMIC DNA]</scope>
    <source>
        <strain evidence="7 8">SA5d-4</strain>
    </source>
</reference>
<accession>A0A263BTS0</accession>
<name>A0A263BTS0_9BACI</name>
<protein>
    <submittedName>
        <fullName evidence="7">Acetolactate synthase</fullName>
    </submittedName>
</protein>
<dbReference type="CDD" id="cd00568">
    <property type="entry name" value="TPP_enzymes"/>
    <property type="match status" value="1"/>
</dbReference>
<evidence type="ECO:0000259" key="4">
    <source>
        <dbReference type="Pfam" id="PF00205"/>
    </source>
</evidence>
<dbReference type="SUPFAM" id="SSF52518">
    <property type="entry name" value="Thiamin diphosphate-binding fold (THDP-binding)"/>
    <property type="match status" value="2"/>
</dbReference>
<evidence type="ECO:0000313" key="7">
    <source>
        <dbReference type="EMBL" id="OZM57110.1"/>
    </source>
</evidence>
<dbReference type="InterPro" id="IPR045229">
    <property type="entry name" value="TPP_enz"/>
</dbReference>
<keyword evidence="2 3" id="KW-0786">Thiamine pyrophosphate</keyword>
<dbReference type="GO" id="GO:0003984">
    <property type="term" value="F:acetolactate synthase activity"/>
    <property type="evidence" value="ECO:0007669"/>
    <property type="project" value="TreeGrafter"/>
</dbReference>
<dbReference type="GO" id="GO:0009099">
    <property type="term" value="P:L-valine biosynthetic process"/>
    <property type="evidence" value="ECO:0007669"/>
    <property type="project" value="TreeGrafter"/>
</dbReference>
<dbReference type="EMBL" id="NPIA01000003">
    <property type="protein sequence ID" value="OZM57110.1"/>
    <property type="molecule type" value="Genomic_DNA"/>
</dbReference>
<reference evidence="8" key="1">
    <citation type="submission" date="2017-08" db="EMBL/GenBank/DDBJ databases">
        <authorList>
            <person name="Huang Z."/>
        </authorList>
    </citation>
    <scope>NUCLEOTIDE SEQUENCE [LARGE SCALE GENOMIC DNA]</scope>
    <source>
        <strain evidence="8">SA5d-4</strain>
    </source>
</reference>
<feature type="domain" description="Thiamine pyrophosphate enzyme central" evidence="4">
    <location>
        <begin position="192"/>
        <end position="326"/>
    </location>
</feature>
<dbReference type="Proteomes" id="UP000217083">
    <property type="component" value="Unassembled WGS sequence"/>
</dbReference>
<dbReference type="Pfam" id="PF02776">
    <property type="entry name" value="TPP_enzyme_N"/>
    <property type="match status" value="1"/>
</dbReference>
<dbReference type="FunFam" id="3.40.50.970:FF:000007">
    <property type="entry name" value="Acetolactate synthase"/>
    <property type="match status" value="1"/>
</dbReference>
<feature type="domain" description="Thiamine pyrophosphate enzyme TPP-binding" evidence="5">
    <location>
        <begin position="385"/>
        <end position="531"/>
    </location>
</feature>
<proteinExistence type="inferred from homology"/>
<evidence type="ECO:0000256" key="3">
    <source>
        <dbReference type="RuleBase" id="RU362132"/>
    </source>
</evidence>
<evidence type="ECO:0000256" key="1">
    <source>
        <dbReference type="ARBA" id="ARBA00007812"/>
    </source>
</evidence>
<dbReference type="CDD" id="cd07035">
    <property type="entry name" value="TPP_PYR_POX_like"/>
    <property type="match status" value="1"/>
</dbReference>
<dbReference type="Pfam" id="PF00205">
    <property type="entry name" value="TPP_enzyme_M"/>
    <property type="match status" value="1"/>
</dbReference>
<evidence type="ECO:0000259" key="5">
    <source>
        <dbReference type="Pfam" id="PF02775"/>
    </source>
</evidence>
<dbReference type="GO" id="GO:0005948">
    <property type="term" value="C:acetolactate synthase complex"/>
    <property type="evidence" value="ECO:0007669"/>
    <property type="project" value="TreeGrafter"/>
</dbReference>
<dbReference type="NCBIfam" id="NF006052">
    <property type="entry name" value="PRK08199.1"/>
    <property type="match status" value="1"/>
</dbReference>
<dbReference type="Gene3D" id="3.40.50.970">
    <property type="match status" value="2"/>
</dbReference>
<dbReference type="Pfam" id="PF02775">
    <property type="entry name" value="TPP_enzyme_C"/>
    <property type="match status" value="1"/>
</dbReference>
<dbReference type="GO" id="GO:0050660">
    <property type="term" value="F:flavin adenine dinucleotide binding"/>
    <property type="evidence" value="ECO:0007669"/>
    <property type="project" value="TreeGrafter"/>
</dbReference>
<dbReference type="InterPro" id="IPR011766">
    <property type="entry name" value="TPP_enzyme_TPP-bd"/>
</dbReference>
<comment type="caution">
    <text evidence="7">The sequence shown here is derived from an EMBL/GenBank/DDBJ whole genome shotgun (WGS) entry which is preliminary data.</text>
</comment>
<gene>
    <name evidence="7" type="ORF">CIB95_06475</name>
</gene>
<dbReference type="PANTHER" id="PTHR18968">
    <property type="entry name" value="THIAMINE PYROPHOSPHATE ENZYMES"/>
    <property type="match status" value="1"/>
</dbReference>
<comment type="similarity">
    <text evidence="1 3">Belongs to the TPP enzyme family.</text>
</comment>
<dbReference type="PANTHER" id="PTHR18968:SF120">
    <property type="entry name" value="ACETOLACTATE SYNTHASE LARGE SUBUNIT"/>
    <property type="match status" value="1"/>
</dbReference>
<dbReference type="RefSeq" id="WP_094923476.1">
    <property type="nucleotide sequence ID" value="NZ_NPIA01000003.1"/>
</dbReference>
<dbReference type="InterPro" id="IPR012001">
    <property type="entry name" value="Thiamin_PyroP_enz_TPP-bd_dom"/>
</dbReference>
<dbReference type="AlphaFoldDB" id="A0A263BTS0"/>
<dbReference type="GO" id="GO:0009097">
    <property type="term" value="P:isoleucine biosynthetic process"/>
    <property type="evidence" value="ECO:0007669"/>
    <property type="project" value="TreeGrafter"/>
</dbReference>
<dbReference type="InterPro" id="IPR012000">
    <property type="entry name" value="Thiamin_PyroP_enz_cen_dom"/>
</dbReference>
<keyword evidence="8" id="KW-1185">Reference proteome</keyword>
<evidence type="ECO:0000256" key="2">
    <source>
        <dbReference type="ARBA" id="ARBA00023052"/>
    </source>
</evidence>
<evidence type="ECO:0000313" key="8">
    <source>
        <dbReference type="Proteomes" id="UP000217083"/>
    </source>
</evidence>
<sequence>MKKKMSVAQAIVEVLSTENSQYIFCVPGESYLGLLDALYDSDIKVIATRHEGGASFMAEAYGKATGKPGLAMATRGVGAANLSIGIHTAFQDSTPMIIFIGQVNRKFKGREGFQEVDLEKYFAPISKWVVEVQHAEQIPEIMKRAFFVATSGRPGPVVISLPEDVLVEEREFELLGPSPKPPAPAPGNEELDKMKRMIENAERPIIIAGGGINTAGAKKDLLLLAEKWNTPVISAFRRHDVFPHQHPLYAGQLGLGTPKEIIETVSEADVIIAIGTRLSEITTQDYSLFNKEQKIIQIDIDYQSMFKGSNPVLPIVADAKEAISQLLKASILLKCEKAKLFARKRRLAYENTLLPQSIKPEALKYKNIIHLLEKHLPKDAIITNDAGNFAGWLHRFFKFSETNIYIGPTSGAMGYGLPAAIGAKLANQERTAVCLAGDGGFMMTAQELETASRYNVPIISIIFNNGMYGTIRMHQEKVYPNRVIATDLSEMSFAKLASALNITNYIVHSEKDFEAALLQALENDTGAVIEIMMEKEQISVTTTLSDLKQKQH</sequence>
<dbReference type="SUPFAM" id="SSF52467">
    <property type="entry name" value="DHS-like NAD/FAD-binding domain"/>
    <property type="match status" value="1"/>
</dbReference>
<dbReference type="GO" id="GO:0000287">
    <property type="term" value="F:magnesium ion binding"/>
    <property type="evidence" value="ECO:0007669"/>
    <property type="project" value="InterPro"/>
</dbReference>
<feature type="domain" description="Thiamine pyrophosphate enzyme N-terminal TPP-binding" evidence="6">
    <location>
        <begin position="5"/>
        <end position="118"/>
    </location>
</feature>
<dbReference type="InterPro" id="IPR029061">
    <property type="entry name" value="THDP-binding"/>
</dbReference>
<evidence type="ECO:0000259" key="6">
    <source>
        <dbReference type="Pfam" id="PF02776"/>
    </source>
</evidence>